<reference evidence="1 2" key="1">
    <citation type="journal article" date="2016" name="Nat. Commun.">
        <title>Extremotolerant tardigrade genome and improved radiotolerance of human cultured cells by tardigrade-unique protein.</title>
        <authorList>
            <person name="Hashimoto T."/>
            <person name="Horikawa D.D."/>
            <person name="Saito Y."/>
            <person name="Kuwahara H."/>
            <person name="Kozuka-Hata H."/>
            <person name="Shin-I T."/>
            <person name="Minakuchi Y."/>
            <person name="Ohishi K."/>
            <person name="Motoyama A."/>
            <person name="Aizu T."/>
            <person name="Enomoto A."/>
            <person name="Kondo K."/>
            <person name="Tanaka S."/>
            <person name="Hara Y."/>
            <person name="Koshikawa S."/>
            <person name="Sagara H."/>
            <person name="Miura T."/>
            <person name="Yokobori S."/>
            <person name="Miyagawa K."/>
            <person name="Suzuki Y."/>
            <person name="Kubo T."/>
            <person name="Oyama M."/>
            <person name="Kohara Y."/>
            <person name="Fujiyama A."/>
            <person name="Arakawa K."/>
            <person name="Katayama T."/>
            <person name="Toyoda A."/>
            <person name="Kunieda T."/>
        </authorList>
    </citation>
    <scope>NUCLEOTIDE SEQUENCE [LARGE SCALE GENOMIC DNA]</scope>
    <source>
        <strain evidence="1 2">YOKOZUNA-1</strain>
    </source>
</reference>
<accession>A0A1D1W0K9</accession>
<dbReference type="Proteomes" id="UP000186922">
    <property type="component" value="Unassembled WGS sequence"/>
</dbReference>
<dbReference type="EMBL" id="BDGG01000014">
    <property type="protein sequence ID" value="GAV06931.1"/>
    <property type="molecule type" value="Genomic_DNA"/>
</dbReference>
<evidence type="ECO:0000313" key="1">
    <source>
        <dbReference type="EMBL" id="GAV06931.1"/>
    </source>
</evidence>
<sequence>MLGGKEPHRHRGPAGQNYRPDIAEVELQWKRFNLKFNFWPDCFEIHHNGGYDTNIYGKV</sequence>
<organism evidence="1 2">
    <name type="scientific">Ramazzottius varieornatus</name>
    <name type="common">Water bear</name>
    <name type="synonym">Tardigrade</name>
    <dbReference type="NCBI Taxonomy" id="947166"/>
    <lineage>
        <taxon>Eukaryota</taxon>
        <taxon>Metazoa</taxon>
        <taxon>Ecdysozoa</taxon>
        <taxon>Tardigrada</taxon>
        <taxon>Eutardigrada</taxon>
        <taxon>Parachela</taxon>
        <taxon>Hypsibioidea</taxon>
        <taxon>Ramazzottiidae</taxon>
        <taxon>Ramazzottius</taxon>
    </lineage>
</organism>
<keyword evidence="2" id="KW-1185">Reference proteome</keyword>
<protein>
    <submittedName>
        <fullName evidence="1">Uncharacterized protein</fullName>
    </submittedName>
</protein>
<dbReference type="AlphaFoldDB" id="A0A1D1W0K9"/>
<proteinExistence type="predicted"/>
<gene>
    <name evidence="1" type="primary">RvY_16839-1</name>
    <name evidence="1" type="synonym">RvY_16839.1</name>
    <name evidence="1" type="ORF">RvY_16839</name>
</gene>
<evidence type="ECO:0000313" key="2">
    <source>
        <dbReference type="Proteomes" id="UP000186922"/>
    </source>
</evidence>
<comment type="caution">
    <text evidence="1">The sequence shown here is derived from an EMBL/GenBank/DDBJ whole genome shotgun (WGS) entry which is preliminary data.</text>
</comment>
<name>A0A1D1W0K9_RAMVA</name>